<accession>A0A3R9NWW1</accession>
<sequence length="174" mass="18407">MNCSVTGTLAGFKRSAVLLAAVGLFFSATDIIGQSAGASSDAVASSQYAKGGAEATPWGQALAVDFLSDTKGVDFGPYMRKTLQTIKATWLPLLPDEARLPFNQQGETIIRFTISPDGKISAMHLEGGPHQAKFDRAAWGAITGVGQFPPLPADFHGSELELRIHFRVNSSATP</sequence>
<dbReference type="NCBIfam" id="TIGR01352">
    <property type="entry name" value="tonB_Cterm"/>
    <property type="match status" value="1"/>
</dbReference>
<comment type="subcellular location">
    <subcellularLocation>
        <location evidence="1">Membrane</location>
        <topology evidence="1">Single-pass membrane protein</topology>
    </subcellularLocation>
</comment>
<dbReference type="Pfam" id="PF13103">
    <property type="entry name" value="TonB_2"/>
    <property type="match status" value="1"/>
</dbReference>
<dbReference type="Gene3D" id="3.30.1150.10">
    <property type="match status" value="1"/>
</dbReference>
<keyword evidence="4" id="KW-0472">Membrane</keyword>
<dbReference type="GO" id="GO:0016020">
    <property type="term" value="C:membrane"/>
    <property type="evidence" value="ECO:0007669"/>
    <property type="project" value="UniProtKB-SubCell"/>
</dbReference>
<feature type="domain" description="TonB C-terminal" evidence="5">
    <location>
        <begin position="80"/>
        <end position="174"/>
    </location>
</feature>
<keyword evidence="7" id="KW-1185">Reference proteome</keyword>
<organism evidence="6 7">
    <name type="scientific">Edaphobacter aggregans</name>
    <dbReference type="NCBI Taxonomy" id="570835"/>
    <lineage>
        <taxon>Bacteria</taxon>
        <taxon>Pseudomonadati</taxon>
        <taxon>Acidobacteriota</taxon>
        <taxon>Terriglobia</taxon>
        <taxon>Terriglobales</taxon>
        <taxon>Acidobacteriaceae</taxon>
        <taxon>Edaphobacter</taxon>
    </lineage>
</organism>
<keyword evidence="2" id="KW-0812">Transmembrane</keyword>
<dbReference type="OrthoDB" id="120429at2"/>
<proteinExistence type="predicted"/>
<evidence type="ECO:0000259" key="5">
    <source>
        <dbReference type="PROSITE" id="PS52015"/>
    </source>
</evidence>
<dbReference type="PROSITE" id="PS52015">
    <property type="entry name" value="TONB_CTD"/>
    <property type="match status" value="1"/>
</dbReference>
<evidence type="ECO:0000256" key="3">
    <source>
        <dbReference type="ARBA" id="ARBA00022989"/>
    </source>
</evidence>
<gene>
    <name evidence="6" type="ORF">EDE15_1038</name>
</gene>
<dbReference type="SUPFAM" id="SSF74653">
    <property type="entry name" value="TolA/TonB C-terminal domain"/>
    <property type="match status" value="1"/>
</dbReference>
<dbReference type="EMBL" id="RSDW01000001">
    <property type="protein sequence ID" value="RSL15548.1"/>
    <property type="molecule type" value="Genomic_DNA"/>
</dbReference>
<dbReference type="Proteomes" id="UP000269669">
    <property type="component" value="Unassembled WGS sequence"/>
</dbReference>
<dbReference type="RefSeq" id="WP_125484279.1">
    <property type="nucleotide sequence ID" value="NZ_RSDW01000001.1"/>
</dbReference>
<evidence type="ECO:0000313" key="7">
    <source>
        <dbReference type="Proteomes" id="UP000269669"/>
    </source>
</evidence>
<evidence type="ECO:0000256" key="4">
    <source>
        <dbReference type="ARBA" id="ARBA00023136"/>
    </source>
</evidence>
<reference evidence="6 7" key="1">
    <citation type="submission" date="2018-12" db="EMBL/GenBank/DDBJ databases">
        <title>Sequencing of bacterial isolates from soil warming experiment in Harvard Forest, Massachusetts, USA.</title>
        <authorList>
            <person name="Deangelis K."/>
        </authorList>
    </citation>
    <scope>NUCLEOTIDE SEQUENCE [LARGE SCALE GENOMIC DNA]</scope>
    <source>
        <strain evidence="6 7">EB153</strain>
    </source>
</reference>
<evidence type="ECO:0000256" key="2">
    <source>
        <dbReference type="ARBA" id="ARBA00022692"/>
    </source>
</evidence>
<comment type="caution">
    <text evidence="6">The sequence shown here is derived from an EMBL/GenBank/DDBJ whole genome shotgun (WGS) entry which is preliminary data.</text>
</comment>
<dbReference type="AlphaFoldDB" id="A0A3R9NWW1"/>
<dbReference type="GO" id="GO:0055085">
    <property type="term" value="P:transmembrane transport"/>
    <property type="evidence" value="ECO:0007669"/>
    <property type="project" value="InterPro"/>
</dbReference>
<protein>
    <submittedName>
        <fullName evidence="6">TonB family protein</fullName>
    </submittedName>
</protein>
<evidence type="ECO:0000313" key="6">
    <source>
        <dbReference type="EMBL" id="RSL15548.1"/>
    </source>
</evidence>
<keyword evidence="3" id="KW-1133">Transmembrane helix</keyword>
<evidence type="ECO:0000256" key="1">
    <source>
        <dbReference type="ARBA" id="ARBA00004167"/>
    </source>
</evidence>
<name>A0A3R9NWW1_9BACT</name>
<dbReference type="InterPro" id="IPR037682">
    <property type="entry name" value="TonB_C"/>
</dbReference>
<dbReference type="InterPro" id="IPR006260">
    <property type="entry name" value="TonB/TolA_C"/>
</dbReference>